<dbReference type="Pfam" id="PF07727">
    <property type="entry name" value="RVT_2"/>
    <property type="match status" value="1"/>
</dbReference>
<name>A0ABQ5EYH7_9ASTR</name>
<comment type="caution">
    <text evidence="2">The sequence shown here is derived from an EMBL/GenBank/DDBJ whole genome shotgun (WGS) entry which is preliminary data.</text>
</comment>
<dbReference type="Proteomes" id="UP001151760">
    <property type="component" value="Unassembled WGS sequence"/>
</dbReference>
<dbReference type="EMBL" id="BQNB010016804">
    <property type="protein sequence ID" value="GJT55982.1"/>
    <property type="molecule type" value="Genomic_DNA"/>
</dbReference>
<gene>
    <name evidence="2" type="ORF">Tco_0991036</name>
</gene>
<reference evidence="2" key="2">
    <citation type="submission" date="2022-01" db="EMBL/GenBank/DDBJ databases">
        <authorList>
            <person name="Yamashiro T."/>
            <person name="Shiraishi A."/>
            <person name="Satake H."/>
            <person name="Nakayama K."/>
        </authorList>
    </citation>
    <scope>NUCLEOTIDE SEQUENCE</scope>
</reference>
<dbReference type="InterPro" id="IPR013103">
    <property type="entry name" value="RVT_2"/>
</dbReference>
<evidence type="ECO:0000313" key="2">
    <source>
        <dbReference type="EMBL" id="GJT55982.1"/>
    </source>
</evidence>
<keyword evidence="3" id="KW-1185">Reference proteome</keyword>
<accession>A0ABQ5EYH7</accession>
<proteinExistence type="predicted"/>
<feature type="domain" description="Reverse transcriptase Ty1/copia-type" evidence="1">
    <location>
        <begin position="43"/>
        <end position="89"/>
    </location>
</feature>
<evidence type="ECO:0000313" key="3">
    <source>
        <dbReference type="Proteomes" id="UP001151760"/>
    </source>
</evidence>
<protein>
    <submittedName>
        <fullName evidence="2">Gag-pol polyprotein</fullName>
    </submittedName>
</protein>
<dbReference type="CDD" id="cd09272">
    <property type="entry name" value="RNase_HI_RT_Ty1"/>
    <property type="match status" value="1"/>
</dbReference>
<organism evidence="2 3">
    <name type="scientific">Tanacetum coccineum</name>
    <dbReference type="NCBI Taxonomy" id="301880"/>
    <lineage>
        <taxon>Eukaryota</taxon>
        <taxon>Viridiplantae</taxon>
        <taxon>Streptophyta</taxon>
        <taxon>Embryophyta</taxon>
        <taxon>Tracheophyta</taxon>
        <taxon>Spermatophyta</taxon>
        <taxon>Magnoliopsida</taxon>
        <taxon>eudicotyledons</taxon>
        <taxon>Gunneridae</taxon>
        <taxon>Pentapetalae</taxon>
        <taxon>asterids</taxon>
        <taxon>campanulids</taxon>
        <taxon>Asterales</taxon>
        <taxon>Asteraceae</taxon>
        <taxon>Asteroideae</taxon>
        <taxon>Anthemideae</taxon>
        <taxon>Anthemidinae</taxon>
        <taxon>Tanacetum</taxon>
    </lineage>
</organism>
<sequence>MCMFALTMSTAEPKTIKEAMADSAWIELLAWKLFRFSSHMPHINGFVDPDHPEKVYCLRKALYGLNQAPRAWYDELSNSLMSKGFTKDADNARCIDTLKSTSGGIQFLGDKLVSWMSKKQDCTAMSSPEAEYVALSVSFSHSNLMQPRAALPYQAHPYSISFHQGT</sequence>
<dbReference type="PANTHER" id="PTHR11439">
    <property type="entry name" value="GAG-POL-RELATED RETROTRANSPOSON"/>
    <property type="match status" value="1"/>
</dbReference>
<reference evidence="2" key="1">
    <citation type="journal article" date="2022" name="Int. J. Mol. Sci.">
        <title>Draft Genome of Tanacetum Coccineum: Genomic Comparison of Closely Related Tanacetum-Family Plants.</title>
        <authorList>
            <person name="Yamashiro T."/>
            <person name="Shiraishi A."/>
            <person name="Nakayama K."/>
            <person name="Satake H."/>
        </authorList>
    </citation>
    <scope>NUCLEOTIDE SEQUENCE</scope>
</reference>
<dbReference type="PANTHER" id="PTHR11439:SF509">
    <property type="entry name" value="RNA-DIRECTED DNA POLYMERASE"/>
    <property type="match status" value="1"/>
</dbReference>
<evidence type="ECO:0000259" key="1">
    <source>
        <dbReference type="Pfam" id="PF07727"/>
    </source>
</evidence>